<protein>
    <submittedName>
        <fullName evidence="2">Uncharacterized protein</fullName>
    </submittedName>
</protein>
<evidence type="ECO:0000256" key="1">
    <source>
        <dbReference type="SAM" id="MobiDB-lite"/>
    </source>
</evidence>
<feature type="non-terminal residue" evidence="2">
    <location>
        <position position="1"/>
    </location>
</feature>
<comment type="caution">
    <text evidence="2">The sequence shown here is derived from an EMBL/GenBank/DDBJ whole genome shotgun (WGS) entry which is preliminary data.</text>
</comment>
<reference evidence="2 3" key="1">
    <citation type="journal article" date="2014" name="Mol. Plant">
        <title>Chromosome Scale Genome Assembly and Transcriptome Profiling of Nannochloropsis gaditana in Nitrogen Depletion.</title>
        <authorList>
            <person name="Corteggiani Carpinelli E."/>
            <person name="Telatin A."/>
            <person name="Vitulo N."/>
            <person name="Forcato C."/>
            <person name="D'Angelo M."/>
            <person name="Schiavon R."/>
            <person name="Vezzi A."/>
            <person name="Giacometti G.M."/>
            <person name="Morosinotto T."/>
            <person name="Valle G."/>
        </authorList>
    </citation>
    <scope>NUCLEOTIDE SEQUENCE [LARGE SCALE GENOMIC DNA]</scope>
    <source>
        <strain evidence="2 3">B-31</strain>
    </source>
</reference>
<evidence type="ECO:0000313" key="3">
    <source>
        <dbReference type="Proteomes" id="UP000019335"/>
    </source>
</evidence>
<keyword evidence="3" id="KW-1185">Reference proteome</keyword>
<dbReference type="EMBL" id="AZIL01001705">
    <property type="protein sequence ID" value="EWM23264.1"/>
    <property type="molecule type" value="Genomic_DNA"/>
</dbReference>
<name>W7TSD7_9STRA</name>
<gene>
    <name evidence="2" type="ORF">Naga_101163g2</name>
</gene>
<accession>W7TSD7</accession>
<dbReference type="Proteomes" id="UP000019335">
    <property type="component" value="Chromosome 17"/>
</dbReference>
<feature type="compositionally biased region" description="Basic and acidic residues" evidence="1">
    <location>
        <begin position="65"/>
        <end position="82"/>
    </location>
</feature>
<sequence length="119" mass="12666">LRATIQCLRSSDGFLLSFLPLPPSLPPPPPSPLSLAPLPLARCGDQDHRHVGGRAGRGSEEEEGVEGRRDGGWREGGREGGREGDALTLFLLVTSGGRFFLSDFALGYSVAASYIHAHT</sequence>
<organism evidence="2 3">
    <name type="scientific">Nannochloropsis gaditana</name>
    <dbReference type="NCBI Taxonomy" id="72520"/>
    <lineage>
        <taxon>Eukaryota</taxon>
        <taxon>Sar</taxon>
        <taxon>Stramenopiles</taxon>
        <taxon>Ochrophyta</taxon>
        <taxon>Eustigmatophyceae</taxon>
        <taxon>Eustigmatales</taxon>
        <taxon>Monodopsidaceae</taxon>
        <taxon>Nannochloropsis</taxon>
    </lineage>
</organism>
<proteinExistence type="predicted"/>
<feature type="region of interest" description="Disordered" evidence="1">
    <location>
        <begin position="45"/>
        <end position="82"/>
    </location>
</feature>
<dbReference type="AlphaFoldDB" id="W7TSD7"/>
<evidence type="ECO:0000313" key="2">
    <source>
        <dbReference type="EMBL" id="EWM23264.1"/>
    </source>
</evidence>